<name>A0A165J8B4_XYLHT</name>
<comment type="similarity">
    <text evidence="1">Belongs to the GST superfamily.</text>
</comment>
<dbReference type="InterPro" id="IPR036282">
    <property type="entry name" value="Glutathione-S-Trfase_C_sf"/>
</dbReference>
<dbReference type="InterPro" id="IPR040079">
    <property type="entry name" value="Glutathione_S-Trfase"/>
</dbReference>
<dbReference type="SFLD" id="SFLDS00019">
    <property type="entry name" value="Glutathione_Transferase_(cytos"/>
    <property type="match status" value="1"/>
</dbReference>
<keyword evidence="4" id="KW-0808">Transferase</keyword>
<feature type="domain" description="GST C-terminal" evidence="3">
    <location>
        <begin position="91"/>
        <end position="225"/>
    </location>
</feature>
<sequence>MSMQPIKVWGHWGGPNPWKICMLLEELGVTYNLEMVEFQDVKKPDYLKVNPNGRLPAIEDPNTGIILWETAAIILYLIEQYDGKGSLSYERSPEKHLCHQWLAFQVSGQGPYFGQATYFARFHPENLPSAIERYVKEILRVIGVLEEGLARNGTGWLVGDKCTYADLSFVTWAVIGEGLLHEIGQADRLEEKFPRYTAWLKALKGREKVAKCLEVIAKGRAAHGLK</sequence>
<dbReference type="Proteomes" id="UP000076632">
    <property type="component" value="Unassembled WGS sequence"/>
</dbReference>
<dbReference type="OMA" id="STVQMFA"/>
<dbReference type="GO" id="GO:0016740">
    <property type="term" value="F:transferase activity"/>
    <property type="evidence" value="ECO:0007669"/>
    <property type="project" value="UniProtKB-KW"/>
</dbReference>
<evidence type="ECO:0000256" key="1">
    <source>
        <dbReference type="ARBA" id="ARBA00007409"/>
    </source>
</evidence>
<evidence type="ECO:0000259" key="2">
    <source>
        <dbReference type="PROSITE" id="PS50404"/>
    </source>
</evidence>
<dbReference type="STRING" id="1328760.A0A165J8B4"/>
<dbReference type="PANTHER" id="PTHR44051:SF3">
    <property type="entry name" value="TRANSCRIPTIONAL REGULATOR URE2"/>
    <property type="match status" value="1"/>
</dbReference>
<dbReference type="InterPro" id="IPR010987">
    <property type="entry name" value="Glutathione-S-Trfase_C-like"/>
</dbReference>
<dbReference type="Gene3D" id="1.20.1050.130">
    <property type="match status" value="1"/>
</dbReference>
<evidence type="ECO:0000313" key="4">
    <source>
        <dbReference type="EMBL" id="KZF25884.1"/>
    </source>
</evidence>
<dbReference type="CDD" id="cd03048">
    <property type="entry name" value="GST_N_Ure2p_like"/>
    <property type="match status" value="1"/>
</dbReference>
<dbReference type="PROSITE" id="PS50405">
    <property type="entry name" value="GST_CTER"/>
    <property type="match status" value="1"/>
</dbReference>
<accession>A0A165J8B4</accession>
<dbReference type="PROSITE" id="PS50404">
    <property type="entry name" value="GST_NTER"/>
    <property type="match status" value="1"/>
</dbReference>
<evidence type="ECO:0000259" key="3">
    <source>
        <dbReference type="PROSITE" id="PS50405"/>
    </source>
</evidence>
<dbReference type="SFLD" id="SFLDG00358">
    <property type="entry name" value="Main_(cytGST)"/>
    <property type="match status" value="1"/>
</dbReference>
<dbReference type="Pfam" id="PF02798">
    <property type="entry name" value="GST_N"/>
    <property type="match status" value="1"/>
</dbReference>
<dbReference type="SUPFAM" id="SSF47616">
    <property type="entry name" value="GST C-terminal domain-like"/>
    <property type="match status" value="1"/>
</dbReference>
<dbReference type="FunCoup" id="A0A165J8B4">
    <property type="interactions" value="661"/>
</dbReference>
<dbReference type="InParanoid" id="A0A165J8B4"/>
<dbReference type="InterPro" id="IPR004045">
    <property type="entry name" value="Glutathione_S-Trfase_N"/>
</dbReference>
<dbReference type="SUPFAM" id="SSF52833">
    <property type="entry name" value="Thioredoxin-like"/>
    <property type="match status" value="1"/>
</dbReference>
<dbReference type="PANTHER" id="PTHR44051">
    <property type="entry name" value="GLUTATHIONE S-TRANSFERASE-RELATED"/>
    <property type="match status" value="1"/>
</dbReference>
<reference evidence="4 5" key="1">
    <citation type="journal article" date="2016" name="Fungal Biol.">
        <title>The genome of Xylona heveae provides a window into fungal endophytism.</title>
        <authorList>
            <person name="Gazis R."/>
            <person name="Kuo A."/>
            <person name="Riley R."/>
            <person name="LaButti K."/>
            <person name="Lipzen A."/>
            <person name="Lin J."/>
            <person name="Amirebrahimi M."/>
            <person name="Hesse C.N."/>
            <person name="Spatafora J.W."/>
            <person name="Henrissat B."/>
            <person name="Hainaut M."/>
            <person name="Grigoriev I.V."/>
            <person name="Hibbett D.S."/>
        </authorList>
    </citation>
    <scope>NUCLEOTIDE SEQUENCE [LARGE SCALE GENOMIC DNA]</scope>
    <source>
        <strain evidence="4 5">TC161</strain>
    </source>
</reference>
<feature type="domain" description="GST N-terminal" evidence="2">
    <location>
        <begin position="4"/>
        <end position="85"/>
    </location>
</feature>
<keyword evidence="5" id="KW-1185">Reference proteome</keyword>
<dbReference type="Pfam" id="PF14497">
    <property type="entry name" value="GST_C_3"/>
    <property type="match status" value="1"/>
</dbReference>
<dbReference type="AlphaFoldDB" id="A0A165J8B4"/>
<proteinExistence type="inferred from homology"/>
<dbReference type="InterPro" id="IPR036249">
    <property type="entry name" value="Thioredoxin-like_sf"/>
</dbReference>
<gene>
    <name evidence="4" type="ORF">L228DRAFT_257404</name>
</gene>
<dbReference type="EMBL" id="KV407454">
    <property type="protein sequence ID" value="KZF25884.1"/>
    <property type="molecule type" value="Genomic_DNA"/>
</dbReference>
<dbReference type="GeneID" id="28899117"/>
<evidence type="ECO:0000313" key="5">
    <source>
        <dbReference type="Proteomes" id="UP000076632"/>
    </source>
</evidence>
<organism evidence="4 5">
    <name type="scientific">Xylona heveae (strain CBS 132557 / TC161)</name>
    <dbReference type="NCBI Taxonomy" id="1328760"/>
    <lineage>
        <taxon>Eukaryota</taxon>
        <taxon>Fungi</taxon>
        <taxon>Dikarya</taxon>
        <taxon>Ascomycota</taxon>
        <taxon>Pezizomycotina</taxon>
        <taxon>Xylonomycetes</taxon>
        <taxon>Xylonales</taxon>
        <taxon>Xylonaceae</taxon>
        <taxon>Xylona</taxon>
    </lineage>
</organism>
<dbReference type="RefSeq" id="XP_018191439.1">
    <property type="nucleotide sequence ID" value="XM_018333980.1"/>
</dbReference>
<dbReference type="OrthoDB" id="422574at2759"/>
<dbReference type="InterPro" id="IPR004046">
    <property type="entry name" value="GST_C"/>
</dbReference>
<protein>
    <submittedName>
        <fullName evidence="4">Glutathione S-transferase</fullName>
    </submittedName>
</protein>